<feature type="compositionally biased region" description="Polar residues" evidence="1">
    <location>
        <begin position="86"/>
        <end position="109"/>
    </location>
</feature>
<keyword evidence="3" id="KW-1185">Reference proteome</keyword>
<organism evidence="2 3">
    <name type="scientific">Xylaria arbuscula</name>
    <dbReference type="NCBI Taxonomy" id="114810"/>
    <lineage>
        <taxon>Eukaryota</taxon>
        <taxon>Fungi</taxon>
        <taxon>Dikarya</taxon>
        <taxon>Ascomycota</taxon>
        <taxon>Pezizomycotina</taxon>
        <taxon>Sordariomycetes</taxon>
        <taxon>Xylariomycetidae</taxon>
        <taxon>Xylariales</taxon>
        <taxon>Xylariaceae</taxon>
        <taxon>Xylaria</taxon>
    </lineage>
</organism>
<proteinExistence type="predicted"/>
<dbReference type="AlphaFoldDB" id="A0A9W8NCN0"/>
<comment type="caution">
    <text evidence="2">The sequence shown here is derived from an EMBL/GenBank/DDBJ whole genome shotgun (WGS) entry which is preliminary data.</text>
</comment>
<evidence type="ECO:0000313" key="2">
    <source>
        <dbReference type="EMBL" id="KAJ3568059.1"/>
    </source>
</evidence>
<feature type="region of interest" description="Disordered" evidence="1">
    <location>
        <begin position="1"/>
        <end position="125"/>
    </location>
</feature>
<evidence type="ECO:0000313" key="3">
    <source>
        <dbReference type="Proteomes" id="UP001148614"/>
    </source>
</evidence>
<gene>
    <name evidence="2" type="ORF">NPX13_g6552</name>
</gene>
<feature type="compositionally biased region" description="Acidic residues" evidence="1">
    <location>
        <begin position="1"/>
        <end position="10"/>
    </location>
</feature>
<feature type="compositionally biased region" description="Low complexity" evidence="1">
    <location>
        <begin position="63"/>
        <end position="75"/>
    </location>
</feature>
<dbReference type="EMBL" id="JANPWZ010001174">
    <property type="protein sequence ID" value="KAJ3568059.1"/>
    <property type="molecule type" value="Genomic_DNA"/>
</dbReference>
<sequence length="125" mass="12994">MVATGDEDVPMSDAQQPPRPGPGHAAPGSASAAAPPPAQPVTKPKRRFAPQLVEHTTRSSNKPANNDANPNPNADIGSRNKGAIANATQSTKDAAVQANESDIASSRPPTKTIRPLCSCPYRDHL</sequence>
<dbReference type="Proteomes" id="UP001148614">
    <property type="component" value="Unassembled WGS sequence"/>
</dbReference>
<protein>
    <submittedName>
        <fullName evidence="2">Uncharacterized protein</fullName>
    </submittedName>
</protein>
<reference evidence="2" key="1">
    <citation type="submission" date="2022-07" db="EMBL/GenBank/DDBJ databases">
        <title>Genome Sequence of Xylaria arbuscula.</title>
        <authorList>
            <person name="Buettner E."/>
        </authorList>
    </citation>
    <scope>NUCLEOTIDE SEQUENCE</scope>
    <source>
        <strain evidence="2">VT107</strain>
    </source>
</reference>
<name>A0A9W8NCN0_9PEZI</name>
<feature type="compositionally biased region" description="Low complexity" evidence="1">
    <location>
        <begin position="22"/>
        <end position="33"/>
    </location>
</feature>
<accession>A0A9W8NCN0</accession>
<evidence type="ECO:0000256" key="1">
    <source>
        <dbReference type="SAM" id="MobiDB-lite"/>
    </source>
</evidence>